<proteinExistence type="predicted"/>
<dbReference type="HOGENOM" id="CLU_3246442_0_0_9"/>
<dbReference type="STRING" id="649747.HMPREF0083_02618"/>
<dbReference type="AlphaFoldDB" id="U1WL89"/>
<dbReference type="EMBL" id="AWSJ01000160">
    <property type="protein sequence ID" value="ERI09339.1"/>
    <property type="molecule type" value="Genomic_DNA"/>
</dbReference>
<reference evidence="1 2" key="1">
    <citation type="submission" date="2013-08" db="EMBL/GenBank/DDBJ databases">
        <authorList>
            <person name="Weinstock G."/>
            <person name="Sodergren E."/>
            <person name="Wylie T."/>
            <person name="Fulton L."/>
            <person name="Fulton R."/>
            <person name="Fronick C."/>
            <person name="O'Laughlin M."/>
            <person name="Godfrey J."/>
            <person name="Miner T."/>
            <person name="Herter B."/>
            <person name="Appelbaum E."/>
            <person name="Cordes M."/>
            <person name="Lek S."/>
            <person name="Wollam A."/>
            <person name="Pepin K.H."/>
            <person name="Palsikar V.B."/>
            <person name="Mitreva M."/>
            <person name="Wilson R.K."/>
        </authorList>
    </citation>
    <scope>NUCLEOTIDE SEQUENCE [LARGE SCALE GENOMIC DNA]</scope>
    <source>
        <strain evidence="1 2">ATCC 12856</strain>
    </source>
</reference>
<evidence type="ECO:0000313" key="2">
    <source>
        <dbReference type="Proteomes" id="UP000016511"/>
    </source>
</evidence>
<dbReference type="Proteomes" id="UP000016511">
    <property type="component" value="Unassembled WGS sequence"/>
</dbReference>
<dbReference type="PATRIC" id="fig|649747.3.peg.2364"/>
<name>U1WL89_ANEAE</name>
<protein>
    <submittedName>
        <fullName evidence="1">Uncharacterized protein</fullName>
    </submittedName>
</protein>
<sequence>MWKSRIWRCIMKKILTAVGFIILAYGTYRAFIKKEQRYIRLN</sequence>
<gene>
    <name evidence="1" type="ORF">HMPREF0083_02618</name>
</gene>
<keyword evidence="2" id="KW-1185">Reference proteome</keyword>
<accession>U1WL89</accession>
<evidence type="ECO:0000313" key="1">
    <source>
        <dbReference type="EMBL" id="ERI09339.1"/>
    </source>
</evidence>
<comment type="caution">
    <text evidence="1">The sequence shown here is derived from an EMBL/GenBank/DDBJ whole genome shotgun (WGS) entry which is preliminary data.</text>
</comment>
<organism evidence="1 2">
    <name type="scientific">Aneurinibacillus aneurinilyticus ATCC 12856</name>
    <dbReference type="NCBI Taxonomy" id="649747"/>
    <lineage>
        <taxon>Bacteria</taxon>
        <taxon>Bacillati</taxon>
        <taxon>Bacillota</taxon>
        <taxon>Bacilli</taxon>
        <taxon>Bacillales</taxon>
        <taxon>Paenibacillaceae</taxon>
        <taxon>Aneurinibacillus group</taxon>
        <taxon>Aneurinibacillus</taxon>
    </lineage>
</organism>